<dbReference type="Gene3D" id="2.30.110.10">
    <property type="entry name" value="Electron Transport, Fmn-binding Protein, Chain A"/>
    <property type="match status" value="1"/>
</dbReference>
<dbReference type="RefSeq" id="WP_150374176.1">
    <property type="nucleotide sequence ID" value="NZ_CP044067.1"/>
</dbReference>
<dbReference type="EMBL" id="CP044067">
    <property type="protein sequence ID" value="QET04114.1"/>
    <property type="molecule type" value="Genomic_DNA"/>
</dbReference>
<gene>
    <name evidence="1" type="ORF">FOB72_18300</name>
</gene>
<dbReference type="PANTHER" id="PTHR35802">
    <property type="entry name" value="PROTEASE SYNTHASE AND SPORULATION PROTEIN PAI 2"/>
    <property type="match status" value="1"/>
</dbReference>
<dbReference type="AlphaFoldDB" id="A0A5P2H943"/>
<reference evidence="1 2" key="1">
    <citation type="submission" date="2019-09" db="EMBL/GenBank/DDBJ databases">
        <title>FDA dAtabase for Regulatory Grade micrObial Sequences (FDA-ARGOS): Supporting development and validation of Infectious Disease Dx tests.</title>
        <authorList>
            <person name="Sciortino C."/>
            <person name="Tallon L."/>
            <person name="Sadzewicz L."/>
            <person name="Vavikolanu K."/>
            <person name="Mehta A."/>
            <person name="Aluvathingal J."/>
            <person name="Nadendla S."/>
            <person name="Nandy P."/>
            <person name="Geyer C."/>
            <person name="Yan Y."/>
            <person name="Sichtig H."/>
        </authorList>
    </citation>
    <scope>NUCLEOTIDE SEQUENCE [LARGE SCALE GENOMIC DNA]</scope>
    <source>
        <strain evidence="1 2">FDAARGOS_664</strain>
    </source>
</reference>
<dbReference type="Pfam" id="PF04299">
    <property type="entry name" value="FMN_bind_2"/>
    <property type="match status" value="1"/>
</dbReference>
<protein>
    <submittedName>
        <fullName evidence="1">FMN-binding negative transcriptional regulator</fullName>
    </submittedName>
</protein>
<organism evidence="1 2">
    <name type="scientific">Cupriavidus pauculus</name>
    <dbReference type="NCBI Taxonomy" id="82633"/>
    <lineage>
        <taxon>Bacteria</taxon>
        <taxon>Pseudomonadati</taxon>
        <taxon>Pseudomonadota</taxon>
        <taxon>Betaproteobacteria</taxon>
        <taxon>Burkholderiales</taxon>
        <taxon>Burkholderiaceae</taxon>
        <taxon>Cupriavidus</taxon>
    </lineage>
</organism>
<dbReference type="SUPFAM" id="SSF50475">
    <property type="entry name" value="FMN-binding split barrel"/>
    <property type="match status" value="1"/>
</dbReference>
<dbReference type="PIRSF" id="PIRSF010372">
    <property type="entry name" value="PaiB"/>
    <property type="match status" value="1"/>
</dbReference>
<dbReference type="OrthoDB" id="9794948at2"/>
<dbReference type="InterPro" id="IPR007396">
    <property type="entry name" value="TR_PAI2-type"/>
</dbReference>
<sequence length="224" mass="24431">MYTPSAYAEHDADALHAFMRAHSFASLITFGGARVNVTHLPFLLDTSREPVLYTHMARANAQLADLRAGAEALVVFQGPHAFVSPSWYENRHTFPTWNYTAVHARGAPTVLDDAEQVLDLLERTVARYDMPLRPPSGAWTLEGMPAETTRQRMGAIAGVRIPIAALEGKMKLNQDKSVADRMGVIGALEALGEPQGLAVAALMRDHADMQGAIPPVMTQVMTKE</sequence>
<dbReference type="InterPro" id="IPR012349">
    <property type="entry name" value="Split_barrel_FMN-bd"/>
</dbReference>
<dbReference type="Proteomes" id="UP000322822">
    <property type="component" value="Chromosome 2"/>
</dbReference>
<accession>A0A5P2H943</accession>
<evidence type="ECO:0000313" key="1">
    <source>
        <dbReference type="EMBL" id="QET04114.1"/>
    </source>
</evidence>
<dbReference type="PANTHER" id="PTHR35802:SF1">
    <property type="entry name" value="PROTEASE SYNTHASE AND SPORULATION PROTEIN PAI 2"/>
    <property type="match status" value="1"/>
</dbReference>
<name>A0A5P2H943_9BURK</name>
<evidence type="ECO:0000313" key="2">
    <source>
        <dbReference type="Proteomes" id="UP000322822"/>
    </source>
</evidence>
<proteinExistence type="predicted"/>